<dbReference type="CDD" id="cd00092">
    <property type="entry name" value="HTH_CRP"/>
    <property type="match status" value="1"/>
</dbReference>
<evidence type="ECO:0000313" key="5">
    <source>
        <dbReference type="EMBL" id="NCJ06417.1"/>
    </source>
</evidence>
<dbReference type="SUPFAM" id="SSF51206">
    <property type="entry name" value="cAMP-binding domain-like"/>
    <property type="match status" value="1"/>
</dbReference>
<evidence type="ECO:0000259" key="4">
    <source>
        <dbReference type="PROSITE" id="PS51063"/>
    </source>
</evidence>
<evidence type="ECO:0000256" key="1">
    <source>
        <dbReference type="ARBA" id="ARBA00023015"/>
    </source>
</evidence>
<dbReference type="InterPro" id="IPR018490">
    <property type="entry name" value="cNMP-bd_dom_sf"/>
</dbReference>
<name>A0A8K1ZYD4_9CYAN</name>
<keyword evidence="3" id="KW-0804">Transcription</keyword>
<dbReference type="GO" id="GO:0006355">
    <property type="term" value="P:regulation of DNA-templated transcription"/>
    <property type="evidence" value="ECO:0007669"/>
    <property type="project" value="InterPro"/>
</dbReference>
<comment type="caution">
    <text evidence="5">The sequence shown here is derived from an EMBL/GenBank/DDBJ whole genome shotgun (WGS) entry which is preliminary data.</text>
</comment>
<keyword evidence="2" id="KW-0238">DNA-binding</keyword>
<organism evidence="5 6">
    <name type="scientific">Petrachloros mirabilis ULC683</name>
    <dbReference type="NCBI Taxonomy" id="2781853"/>
    <lineage>
        <taxon>Bacteria</taxon>
        <taxon>Bacillati</taxon>
        <taxon>Cyanobacteriota</taxon>
        <taxon>Cyanophyceae</taxon>
        <taxon>Synechococcales</taxon>
        <taxon>Petrachlorosaceae</taxon>
        <taxon>Petrachloros</taxon>
        <taxon>Petrachloros mirabilis</taxon>
    </lineage>
</organism>
<protein>
    <submittedName>
        <fullName evidence="5">Helix-turn-helix domain-containing protein</fullName>
    </submittedName>
</protein>
<reference evidence="5" key="1">
    <citation type="submission" date="2019-12" db="EMBL/GenBank/DDBJ databases">
        <title>High-Quality draft genome sequences of three cyanobacteria isolated from the limestone walls of the Old Cathedral of Coimbra.</title>
        <authorList>
            <person name="Tiago I."/>
            <person name="Soares F."/>
            <person name="Portugal A."/>
        </authorList>
    </citation>
    <scope>NUCLEOTIDE SEQUENCE [LARGE SCALE GENOMIC DNA]</scope>
    <source>
        <strain evidence="5">C</strain>
    </source>
</reference>
<accession>A0A8K1ZYD4</accession>
<dbReference type="InterPro" id="IPR014710">
    <property type="entry name" value="RmlC-like_jellyroll"/>
</dbReference>
<evidence type="ECO:0000256" key="3">
    <source>
        <dbReference type="ARBA" id="ARBA00023163"/>
    </source>
</evidence>
<dbReference type="InterPro" id="IPR036388">
    <property type="entry name" value="WH-like_DNA-bd_sf"/>
</dbReference>
<dbReference type="EMBL" id="WVIC01000012">
    <property type="protein sequence ID" value="NCJ06417.1"/>
    <property type="molecule type" value="Genomic_DNA"/>
</dbReference>
<dbReference type="Gene3D" id="2.60.120.10">
    <property type="entry name" value="Jelly Rolls"/>
    <property type="match status" value="1"/>
</dbReference>
<dbReference type="InterPro" id="IPR036390">
    <property type="entry name" value="WH_DNA-bd_sf"/>
</dbReference>
<dbReference type="PRINTS" id="PR00034">
    <property type="entry name" value="HTHCRP"/>
</dbReference>
<keyword evidence="1" id="KW-0805">Transcription regulation</keyword>
<dbReference type="AlphaFoldDB" id="A0A8K1ZYD4"/>
<keyword evidence="6" id="KW-1185">Reference proteome</keyword>
<dbReference type="PROSITE" id="PS51063">
    <property type="entry name" value="HTH_CRP_2"/>
    <property type="match status" value="1"/>
</dbReference>
<feature type="domain" description="HTH crp-type" evidence="4">
    <location>
        <begin position="134"/>
        <end position="208"/>
    </location>
</feature>
<sequence>MLQTQDRFSPSLTDWREFLESIYRGRKLYTYGSGRSIPLQPQDIWIVCRGLVQLSTLYPSGDEAIVGIAYASLPFGLPFTQLSTFEATALSEVVLMRLHLAEIEQSPSLAQGLFQQMSYRLRQTEALLAMGGYRRIEDRLRQLLVMLKQEMGQPTPEGTRIGVRLTHQQVASLIGTTRVTVTRLLNQFRDEGVLIIDGTRHFVIPYSEVVSE</sequence>
<dbReference type="SUPFAM" id="SSF46785">
    <property type="entry name" value="Winged helix' DNA-binding domain"/>
    <property type="match status" value="1"/>
</dbReference>
<dbReference type="Pfam" id="PF13545">
    <property type="entry name" value="HTH_Crp_2"/>
    <property type="match status" value="1"/>
</dbReference>
<dbReference type="Proteomes" id="UP000607397">
    <property type="component" value="Unassembled WGS sequence"/>
</dbReference>
<evidence type="ECO:0000256" key="2">
    <source>
        <dbReference type="ARBA" id="ARBA00023125"/>
    </source>
</evidence>
<proteinExistence type="predicted"/>
<gene>
    <name evidence="5" type="ORF">GS597_07815</name>
</gene>
<dbReference type="InterPro" id="IPR012318">
    <property type="entry name" value="HTH_CRP"/>
</dbReference>
<dbReference type="GO" id="GO:0003677">
    <property type="term" value="F:DNA binding"/>
    <property type="evidence" value="ECO:0007669"/>
    <property type="project" value="UniProtKB-KW"/>
</dbReference>
<dbReference type="Gene3D" id="1.10.10.10">
    <property type="entry name" value="Winged helix-like DNA-binding domain superfamily/Winged helix DNA-binding domain"/>
    <property type="match status" value="1"/>
</dbReference>
<dbReference type="SMART" id="SM00419">
    <property type="entry name" value="HTH_CRP"/>
    <property type="match status" value="1"/>
</dbReference>
<evidence type="ECO:0000313" key="6">
    <source>
        <dbReference type="Proteomes" id="UP000607397"/>
    </source>
</evidence>